<evidence type="ECO:0000256" key="4">
    <source>
        <dbReference type="ARBA" id="ARBA00022741"/>
    </source>
</evidence>
<gene>
    <name evidence="11" type="ORF">SAMN04488552_0558</name>
</gene>
<evidence type="ECO:0000256" key="8">
    <source>
        <dbReference type="PIRSR" id="PIRSR001589-1"/>
    </source>
</evidence>
<dbReference type="AlphaFoldDB" id="A0A1H1L4I8"/>
<comment type="pathway">
    <text evidence="1">Amino-acid biosynthesis; L-asparagine biosynthesis; L-asparagine from L-aspartate (L-Gln route): step 1/1.</text>
</comment>
<dbReference type="PIRSF" id="PIRSF001589">
    <property type="entry name" value="Asn_synthetase_glu-h"/>
    <property type="match status" value="1"/>
</dbReference>
<sequence length="570" mass="66942">MCGIAGIISENPRLEDLKKMLLMQFHRGPDNTGNYIDEGFSALGHNRLSIIDLSSEANQPFTDKTNRFHLTFNGEIYNYQELKSELKSKYSFNTSSDTEVLLASYTIWGRNCLEKFKGMFSFAIWDNKEKSLFAARDRFGVKPFYYSRRSEDFLFASEIKAIKAVRSENQPAKKVWANYFSYGSYGMPWETFYQDIYQLPAGHCLEFTDGKLEIHKWYNFEEKIAEQKNLLSFEDTKGIYFELLKKSVSLRFRADVPIAFNISGGIDSSLLLSLVNLYEDKKNINAYTFYTGDPNYDELPWVQAMVDQTRNPLKKVKLTPESSMELFLKISQHQDEPYGGIPTLAYSEIFRQAQQDGVKVLLDGQGMDEQWAGYDYYFRPEEATIQGLGKKSPFRKNVLSAELTKYTVKPEYPELFDNRLQNLQYRDLFYTKIPRALRFNDRISMAYSTELREPFLDHHLVEFAFSQPEKYKIRNGKQKYMLREILKEIAPEEIATSPKRALQTPQREWLGNDLKEMVRDYLDRFKKSGYSDWFDHNEIDKEWHKYLKGEQNSSFHIWQWINAAQLLTEK</sequence>
<dbReference type="PROSITE" id="PS51278">
    <property type="entry name" value="GATASE_TYPE_2"/>
    <property type="match status" value="1"/>
</dbReference>
<keyword evidence="8" id="KW-0028">Amino-acid biosynthesis</keyword>
<dbReference type="PANTHER" id="PTHR43284">
    <property type="entry name" value="ASPARAGINE SYNTHETASE (GLUTAMINE-HYDROLYZING)"/>
    <property type="match status" value="1"/>
</dbReference>
<dbReference type="Proteomes" id="UP000198858">
    <property type="component" value="Chromosome I"/>
</dbReference>
<evidence type="ECO:0000256" key="7">
    <source>
        <dbReference type="ARBA" id="ARBA00048741"/>
    </source>
</evidence>
<dbReference type="InterPro" id="IPR029055">
    <property type="entry name" value="Ntn_hydrolases_N"/>
</dbReference>
<evidence type="ECO:0000256" key="5">
    <source>
        <dbReference type="ARBA" id="ARBA00022840"/>
    </source>
</evidence>
<dbReference type="InterPro" id="IPR017932">
    <property type="entry name" value="GATase_2_dom"/>
</dbReference>
<evidence type="ECO:0000256" key="1">
    <source>
        <dbReference type="ARBA" id="ARBA00005187"/>
    </source>
</evidence>
<evidence type="ECO:0000256" key="6">
    <source>
        <dbReference type="ARBA" id="ARBA00022962"/>
    </source>
</evidence>
<dbReference type="STRING" id="1250231.SAMN04488552_0558"/>
<name>A0A1H1L4I8_9FLAO</name>
<keyword evidence="4 9" id="KW-0547">Nucleotide-binding</keyword>
<evidence type="ECO:0000313" key="12">
    <source>
        <dbReference type="Proteomes" id="UP000198858"/>
    </source>
</evidence>
<keyword evidence="5 9" id="KW-0067">ATP-binding</keyword>
<evidence type="ECO:0000313" key="11">
    <source>
        <dbReference type="EMBL" id="SDR69491.1"/>
    </source>
</evidence>
<feature type="active site" description="For GATase activity" evidence="8">
    <location>
        <position position="2"/>
    </location>
</feature>
<dbReference type="EMBL" id="LT629745">
    <property type="protein sequence ID" value="SDR69491.1"/>
    <property type="molecule type" value="Genomic_DNA"/>
</dbReference>
<dbReference type="InterPro" id="IPR001962">
    <property type="entry name" value="Asn_synthase"/>
</dbReference>
<dbReference type="GO" id="GO:0006529">
    <property type="term" value="P:asparagine biosynthetic process"/>
    <property type="evidence" value="ECO:0007669"/>
    <property type="project" value="UniProtKB-KW"/>
</dbReference>
<keyword evidence="6 8" id="KW-0315">Glutamine amidotransferase</keyword>
<organism evidence="11 12">
    <name type="scientific">Christiangramia echinicola</name>
    <dbReference type="NCBI Taxonomy" id="279359"/>
    <lineage>
        <taxon>Bacteria</taxon>
        <taxon>Pseudomonadati</taxon>
        <taxon>Bacteroidota</taxon>
        <taxon>Flavobacteriia</taxon>
        <taxon>Flavobacteriales</taxon>
        <taxon>Flavobacteriaceae</taxon>
        <taxon>Christiangramia</taxon>
    </lineage>
</organism>
<evidence type="ECO:0000256" key="3">
    <source>
        <dbReference type="ARBA" id="ARBA00012737"/>
    </source>
</evidence>
<comment type="catalytic activity">
    <reaction evidence="7">
        <text>L-aspartate + L-glutamine + ATP + H2O = L-asparagine + L-glutamate + AMP + diphosphate + H(+)</text>
        <dbReference type="Rhea" id="RHEA:12228"/>
        <dbReference type="ChEBI" id="CHEBI:15377"/>
        <dbReference type="ChEBI" id="CHEBI:15378"/>
        <dbReference type="ChEBI" id="CHEBI:29985"/>
        <dbReference type="ChEBI" id="CHEBI:29991"/>
        <dbReference type="ChEBI" id="CHEBI:30616"/>
        <dbReference type="ChEBI" id="CHEBI:33019"/>
        <dbReference type="ChEBI" id="CHEBI:58048"/>
        <dbReference type="ChEBI" id="CHEBI:58359"/>
        <dbReference type="ChEBI" id="CHEBI:456215"/>
        <dbReference type="EC" id="6.3.5.4"/>
    </reaction>
</comment>
<dbReference type="CDD" id="cd00712">
    <property type="entry name" value="AsnB"/>
    <property type="match status" value="1"/>
</dbReference>
<dbReference type="InterPro" id="IPR014729">
    <property type="entry name" value="Rossmann-like_a/b/a_fold"/>
</dbReference>
<feature type="binding site" evidence="9">
    <location>
        <position position="97"/>
    </location>
    <ligand>
        <name>L-glutamine</name>
        <dbReference type="ChEBI" id="CHEBI:58359"/>
    </ligand>
</feature>
<dbReference type="InterPro" id="IPR006426">
    <property type="entry name" value="Asn_synth_AEB"/>
</dbReference>
<protein>
    <recommendedName>
        <fullName evidence="3">asparagine synthase (glutamine-hydrolyzing)</fullName>
        <ecNumber evidence="3">6.3.5.4</ecNumber>
    </recommendedName>
</protein>
<dbReference type="Gene3D" id="3.60.20.10">
    <property type="entry name" value="Glutamine Phosphoribosylpyrophosphate, subunit 1, domain 1"/>
    <property type="match status" value="1"/>
</dbReference>
<dbReference type="RefSeq" id="WP_089661206.1">
    <property type="nucleotide sequence ID" value="NZ_LT629745.1"/>
</dbReference>
<dbReference type="PANTHER" id="PTHR43284:SF1">
    <property type="entry name" value="ASPARAGINE SYNTHETASE"/>
    <property type="match status" value="1"/>
</dbReference>
<evidence type="ECO:0000256" key="2">
    <source>
        <dbReference type="ARBA" id="ARBA00005752"/>
    </source>
</evidence>
<dbReference type="SUPFAM" id="SSF56235">
    <property type="entry name" value="N-terminal nucleophile aminohydrolases (Ntn hydrolases)"/>
    <property type="match status" value="1"/>
</dbReference>
<evidence type="ECO:0000259" key="10">
    <source>
        <dbReference type="PROSITE" id="PS51278"/>
    </source>
</evidence>
<dbReference type="Pfam" id="PF00733">
    <property type="entry name" value="Asn_synthase"/>
    <property type="match status" value="1"/>
</dbReference>
<dbReference type="GO" id="GO:0005829">
    <property type="term" value="C:cytosol"/>
    <property type="evidence" value="ECO:0007669"/>
    <property type="project" value="TreeGrafter"/>
</dbReference>
<dbReference type="Pfam" id="PF13537">
    <property type="entry name" value="GATase_7"/>
    <property type="match status" value="1"/>
</dbReference>
<feature type="domain" description="Glutamine amidotransferase type-2" evidence="10">
    <location>
        <begin position="2"/>
        <end position="210"/>
    </location>
</feature>
<dbReference type="EC" id="6.3.5.4" evidence="3"/>
<accession>A0A1H1L4I8</accession>
<dbReference type="NCBIfam" id="TIGR01536">
    <property type="entry name" value="asn_synth_AEB"/>
    <property type="match status" value="1"/>
</dbReference>
<dbReference type="Gene3D" id="3.40.50.620">
    <property type="entry name" value="HUPs"/>
    <property type="match status" value="1"/>
</dbReference>
<dbReference type="InterPro" id="IPR051786">
    <property type="entry name" value="ASN_synthetase/amidase"/>
</dbReference>
<dbReference type="SUPFAM" id="SSF52402">
    <property type="entry name" value="Adenine nucleotide alpha hydrolases-like"/>
    <property type="match status" value="1"/>
</dbReference>
<dbReference type="InterPro" id="IPR033738">
    <property type="entry name" value="AsnB_N"/>
</dbReference>
<keyword evidence="12" id="KW-1185">Reference proteome</keyword>
<comment type="similarity">
    <text evidence="2">Belongs to the asparagine synthetase family.</text>
</comment>
<dbReference type="CDD" id="cd01991">
    <property type="entry name" value="Asn_synthase_B_C"/>
    <property type="match status" value="1"/>
</dbReference>
<dbReference type="GO" id="GO:0005524">
    <property type="term" value="F:ATP binding"/>
    <property type="evidence" value="ECO:0007669"/>
    <property type="project" value="UniProtKB-KW"/>
</dbReference>
<proteinExistence type="inferred from homology"/>
<reference evidence="11 12" key="1">
    <citation type="submission" date="2016-10" db="EMBL/GenBank/DDBJ databases">
        <authorList>
            <person name="Varghese N."/>
            <person name="Submissions S."/>
        </authorList>
    </citation>
    <scope>NUCLEOTIDE SEQUENCE [LARGE SCALE GENOMIC DNA]</scope>
    <source>
        <strain evidence="11 12">Mar_2010_102</strain>
    </source>
</reference>
<dbReference type="GO" id="GO:0004066">
    <property type="term" value="F:asparagine synthase (glutamine-hydrolyzing) activity"/>
    <property type="evidence" value="ECO:0007669"/>
    <property type="project" value="UniProtKB-EC"/>
</dbReference>
<evidence type="ECO:0000256" key="9">
    <source>
        <dbReference type="PIRSR" id="PIRSR001589-2"/>
    </source>
</evidence>
<keyword evidence="8" id="KW-0061">Asparagine biosynthesis</keyword>